<feature type="signal peptide" evidence="2">
    <location>
        <begin position="1"/>
        <end position="23"/>
    </location>
</feature>
<sequence length="100" mass="10673">MNSRSALLALIAALTLVVPASVAAPTVKGDSFDEQAQAVKEGLQIKQDAGVFGRPGDVPGEEGPRASAVGDRDLNRYVQRLALEIRMRNAIADRDPEGFR</sequence>
<keyword evidence="2" id="KW-0732">Signal</keyword>
<proteinExistence type="predicted"/>
<name>A0ABX1Q7R0_9RHOO</name>
<organism evidence="3 4">
    <name type="scientific">Aromatoleum diolicum</name>
    <dbReference type="NCBI Taxonomy" id="75796"/>
    <lineage>
        <taxon>Bacteria</taxon>
        <taxon>Pseudomonadati</taxon>
        <taxon>Pseudomonadota</taxon>
        <taxon>Betaproteobacteria</taxon>
        <taxon>Rhodocyclales</taxon>
        <taxon>Rhodocyclaceae</taxon>
        <taxon>Aromatoleum</taxon>
    </lineage>
</organism>
<comment type="caution">
    <text evidence="3">The sequence shown here is derived from an EMBL/GenBank/DDBJ whole genome shotgun (WGS) entry which is preliminary data.</text>
</comment>
<feature type="region of interest" description="Disordered" evidence="1">
    <location>
        <begin position="49"/>
        <end position="70"/>
    </location>
</feature>
<gene>
    <name evidence="3" type="ORF">GPA25_02100</name>
</gene>
<evidence type="ECO:0000313" key="3">
    <source>
        <dbReference type="EMBL" id="NMG73542.1"/>
    </source>
</evidence>
<dbReference type="RefSeq" id="WP_169258688.1">
    <property type="nucleotide sequence ID" value="NZ_WTVQ01000002.1"/>
</dbReference>
<keyword evidence="4" id="KW-1185">Reference proteome</keyword>
<evidence type="ECO:0000256" key="2">
    <source>
        <dbReference type="SAM" id="SignalP"/>
    </source>
</evidence>
<feature type="chain" id="PRO_5045146269" description="DUF4148 domain-containing protein" evidence="2">
    <location>
        <begin position="24"/>
        <end position="100"/>
    </location>
</feature>
<evidence type="ECO:0000256" key="1">
    <source>
        <dbReference type="SAM" id="MobiDB-lite"/>
    </source>
</evidence>
<reference evidence="3 4" key="1">
    <citation type="submission" date="2019-12" db="EMBL/GenBank/DDBJ databases">
        <title>Comparative genomics gives insights into the taxonomy of the Azoarcus-Aromatoleum group and reveals separate origins of nif in the plant-associated Azoarcus and non-plant-associated Aromatoleum sub-groups.</title>
        <authorList>
            <person name="Lafos M."/>
            <person name="Maluk M."/>
            <person name="Batista M."/>
            <person name="Junghare M."/>
            <person name="Carmona M."/>
            <person name="Faoro H."/>
            <person name="Cruz L.M."/>
            <person name="Battistoni F."/>
            <person name="De Souza E."/>
            <person name="Pedrosa F."/>
            <person name="Chen W.-M."/>
            <person name="Poole P.S."/>
            <person name="Dixon R.A."/>
            <person name="James E.K."/>
        </authorList>
    </citation>
    <scope>NUCLEOTIDE SEQUENCE [LARGE SCALE GENOMIC DNA]</scope>
    <source>
        <strain evidence="3 4">22Lin</strain>
    </source>
</reference>
<accession>A0ABX1Q7R0</accession>
<evidence type="ECO:0008006" key="5">
    <source>
        <dbReference type="Google" id="ProtNLM"/>
    </source>
</evidence>
<protein>
    <recommendedName>
        <fullName evidence="5">DUF4148 domain-containing protein</fullName>
    </recommendedName>
</protein>
<dbReference type="Proteomes" id="UP000648984">
    <property type="component" value="Unassembled WGS sequence"/>
</dbReference>
<dbReference type="EMBL" id="WTVQ01000002">
    <property type="protein sequence ID" value="NMG73542.1"/>
    <property type="molecule type" value="Genomic_DNA"/>
</dbReference>
<evidence type="ECO:0000313" key="4">
    <source>
        <dbReference type="Proteomes" id="UP000648984"/>
    </source>
</evidence>